<dbReference type="InterPro" id="IPR013746">
    <property type="entry name" value="HMG_CoA_synt_C_dom"/>
</dbReference>
<keyword evidence="6" id="KW-1185">Reference proteome</keyword>
<evidence type="ECO:0000313" key="6">
    <source>
        <dbReference type="Proteomes" id="UP000070467"/>
    </source>
</evidence>
<dbReference type="Pfam" id="PF01154">
    <property type="entry name" value="HMG_CoA_synt_N"/>
    <property type="match status" value="1"/>
</dbReference>
<proteinExistence type="inferred from homology"/>
<dbReference type="NCBIfam" id="TIGR01835">
    <property type="entry name" value="HMG-CoA-S_prok"/>
    <property type="match status" value="1"/>
</dbReference>
<dbReference type="PANTHER" id="PTHR43323">
    <property type="entry name" value="3-HYDROXY-3-METHYLGLUTARYL COENZYME A SYNTHASE"/>
    <property type="match status" value="1"/>
</dbReference>
<feature type="domain" description="Hydroxymethylglutaryl-coenzyme A synthase N-terminal" evidence="3">
    <location>
        <begin position="2"/>
        <end position="163"/>
    </location>
</feature>
<evidence type="ECO:0000313" key="5">
    <source>
        <dbReference type="EMBL" id="KXB57297.1"/>
    </source>
</evidence>
<reference evidence="5 6" key="1">
    <citation type="submission" date="2016-01" db="EMBL/GenBank/DDBJ databases">
        <authorList>
            <person name="Mitreva M."/>
            <person name="Pepin K.H."/>
            <person name="Mihindukulasuriya K.A."/>
            <person name="Fulton R."/>
            <person name="Fronick C."/>
            <person name="O'Laughlin M."/>
            <person name="Miner T."/>
            <person name="Herter B."/>
            <person name="Rosa B.A."/>
            <person name="Cordes M."/>
            <person name="Tomlinson C."/>
            <person name="Wollam A."/>
            <person name="Palsikar V.B."/>
            <person name="Mardis E.R."/>
            <person name="Wilson R.K."/>
        </authorList>
    </citation>
    <scope>NUCLEOTIDE SEQUENCE [LARGE SCALE GENOMIC DNA]</scope>
    <source>
        <strain evidence="5 6">KA00071</strain>
    </source>
</reference>
<sequence>MNIGIDKIGFSMPNRYLDIKDLAVARGIDPDKFTKGLLQSEMCVTSKEEDIVTLGARAAEEILTKEDKEKIDMIVLGTETGIDQSKAAAVFIHGLLKINPYARSVEIKEACYGATAALEFARNHILSKPNSYVLVIASDIAKYGVGAGGESTQGAGSVAMLIKKDPRLSILNIDNTYLTQDAMDFFRPNYSPYPFVEGKFSTELYLNCLELTWKRFLKENNKKIQDFSAFCFHIPYPKMALKGFRKILPETMDEKEKENYINNFEKSIFYSKKVGNIYTGSLFLGLLSLLENGNLKAGDNICLYSYGSGAVSEIFSMTLVENYKKVLRKDRINDFNNRTRLNVKEYEKIFFEKIKIDNEGNANIEGNGEKFTLKEISSHKRIYNQ</sequence>
<gene>
    <name evidence="5" type="ORF">HMPREF1871_00883</name>
</gene>
<dbReference type="SUPFAM" id="SSF53901">
    <property type="entry name" value="Thiolase-like"/>
    <property type="match status" value="2"/>
</dbReference>
<dbReference type="Pfam" id="PF08540">
    <property type="entry name" value="HMG_CoA_synt_C"/>
    <property type="match status" value="1"/>
</dbReference>
<feature type="domain" description="Hydroxymethylglutaryl-coenzyme A synthase C-terminal" evidence="4">
    <location>
        <begin position="250"/>
        <end position="348"/>
    </location>
</feature>
<evidence type="ECO:0000259" key="4">
    <source>
        <dbReference type="Pfam" id="PF08540"/>
    </source>
</evidence>
<dbReference type="CDD" id="cd00827">
    <property type="entry name" value="init_cond_enzymes"/>
    <property type="match status" value="1"/>
</dbReference>
<dbReference type="Gene3D" id="3.40.47.10">
    <property type="match status" value="2"/>
</dbReference>
<evidence type="ECO:0000256" key="2">
    <source>
        <dbReference type="ARBA" id="ARBA00022679"/>
    </source>
</evidence>
<comment type="caution">
    <text evidence="5">The sequence shown here is derived from an EMBL/GenBank/DDBJ whole genome shotgun (WGS) entry which is preliminary data.</text>
</comment>
<comment type="similarity">
    <text evidence="1">Belongs to the thiolase-like superfamily. HMG-CoA synthase family.</text>
</comment>
<dbReference type="PANTHER" id="PTHR43323:SF2">
    <property type="entry name" value="HYDROXYMETHYLGLUTARYL-COA SYNTHASE"/>
    <property type="match status" value="1"/>
</dbReference>
<evidence type="ECO:0000256" key="1">
    <source>
        <dbReference type="ARBA" id="ARBA00007061"/>
    </source>
</evidence>
<dbReference type="Proteomes" id="UP000070467">
    <property type="component" value="Unassembled WGS sequence"/>
</dbReference>
<dbReference type="InterPro" id="IPR011554">
    <property type="entry name" value="HMG_CoA_synthase_prok"/>
</dbReference>
<dbReference type="InterPro" id="IPR016039">
    <property type="entry name" value="Thiolase-like"/>
</dbReference>
<dbReference type="RefSeq" id="WP_066130410.1">
    <property type="nucleotide sequence ID" value="NZ_KQ959897.1"/>
</dbReference>
<accession>A0ABR5TLE1</accession>
<name>A0ABR5TLE1_9BACL</name>
<organism evidence="5 6">
    <name type="scientific">Gemelliphila asaccharolytica</name>
    <dbReference type="NCBI Taxonomy" id="502393"/>
    <lineage>
        <taxon>Bacteria</taxon>
        <taxon>Bacillati</taxon>
        <taxon>Bacillota</taxon>
        <taxon>Bacilli</taxon>
        <taxon>Bacillales</taxon>
        <taxon>Gemellaceae</taxon>
        <taxon>Gemelliphila</taxon>
    </lineage>
</organism>
<protein>
    <submittedName>
        <fullName evidence="5">Hydroxymethylglutaryl-CoA synthase</fullName>
    </submittedName>
</protein>
<dbReference type="EMBL" id="LSDB01000049">
    <property type="protein sequence ID" value="KXB57297.1"/>
    <property type="molecule type" value="Genomic_DNA"/>
</dbReference>
<dbReference type="InterPro" id="IPR013528">
    <property type="entry name" value="HMG_CoA_synth_N"/>
</dbReference>
<keyword evidence="2" id="KW-0808">Transferase</keyword>
<evidence type="ECO:0000259" key="3">
    <source>
        <dbReference type="Pfam" id="PF01154"/>
    </source>
</evidence>